<evidence type="ECO:0000256" key="5">
    <source>
        <dbReference type="ARBA" id="ARBA00023136"/>
    </source>
</evidence>
<keyword evidence="3 6" id="KW-0812">Transmembrane</keyword>
<sequence length="404" mass="42882">MTEEKTSTISNSWLWLGAAISISEILTGTFIAPLGMAKGVLSILIGHIIGGVVMYFAGKIGADTGMNAMETLKISFGSKGGLFFSVLNVLQLVGWTAVMVVNGASAIKVLLGMEGSTATVVASLLIGGLIFIWMALDVHAIAKVNSFSVIALLVLCLLLTYKISQGAAAVAATGKISFGAAIELSVAMPLSWVPVIADYTRTAKKPRLANGMSNLAYFVGSCWMFIIGLGAAVFTGYQDVAQLMGAMGLGISAVLIVILSTVTTTYLDARSAAISFRTISDSFSEKTIGLAITVIGTVIGCFVPVMQFENFLYLIGSCFIPMIAILITDYFLLKKQTITASIDKVNLLMWFAGFLVYRLFLSLSTPVGTSLPVIALVMLLSYAINGKRYKKQSEQISEAYAPVD</sequence>
<reference evidence="7 8" key="1">
    <citation type="submission" date="2016-02" db="EMBL/GenBank/DDBJ databases">
        <authorList>
            <person name="Wen L."/>
            <person name="He K."/>
            <person name="Yang H."/>
        </authorList>
    </citation>
    <scope>NUCLEOTIDE SEQUENCE [LARGE SCALE GENOMIC DNA]</scope>
    <source>
        <strain evidence="7">Trichococcus palustris</strain>
    </source>
</reference>
<feature type="transmembrane region" description="Helical" evidence="6">
    <location>
        <begin position="147"/>
        <end position="164"/>
    </location>
</feature>
<dbReference type="STRING" id="140314.SAMN04488076_1409"/>
<comment type="similarity">
    <text evidence="2">Belongs to the purine-cytosine permease (2.A.39) family.</text>
</comment>
<feature type="transmembrane region" description="Helical" evidence="6">
    <location>
        <begin position="288"/>
        <end position="305"/>
    </location>
</feature>
<dbReference type="Pfam" id="PF02133">
    <property type="entry name" value="Transp_cyt_pur"/>
    <property type="match status" value="1"/>
</dbReference>
<name>A0A143YU59_9LACT</name>
<dbReference type="InterPro" id="IPR001248">
    <property type="entry name" value="Pur-cyt_permease"/>
</dbReference>
<feature type="transmembrane region" description="Helical" evidence="6">
    <location>
        <begin position="82"/>
        <end position="104"/>
    </location>
</feature>
<keyword evidence="4 6" id="KW-1133">Transmembrane helix</keyword>
<evidence type="ECO:0000256" key="2">
    <source>
        <dbReference type="ARBA" id="ARBA00008974"/>
    </source>
</evidence>
<evidence type="ECO:0000256" key="3">
    <source>
        <dbReference type="ARBA" id="ARBA00022692"/>
    </source>
</evidence>
<evidence type="ECO:0000313" key="8">
    <source>
        <dbReference type="Proteomes" id="UP000242754"/>
    </source>
</evidence>
<evidence type="ECO:0000256" key="6">
    <source>
        <dbReference type="SAM" id="Phobius"/>
    </source>
</evidence>
<dbReference type="PANTHER" id="PTHR30569">
    <property type="entry name" value="CYTOSINE TRANSPORTER CODB"/>
    <property type="match status" value="1"/>
</dbReference>
<evidence type="ECO:0000256" key="4">
    <source>
        <dbReference type="ARBA" id="ARBA00022989"/>
    </source>
</evidence>
<protein>
    <submittedName>
        <fullName evidence="7">Purine-cytosine permease</fullName>
    </submittedName>
</protein>
<organism evidence="7 8">
    <name type="scientific">Trichococcus palustris</name>
    <dbReference type="NCBI Taxonomy" id="140314"/>
    <lineage>
        <taxon>Bacteria</taxon>
        <taxon>Bacillati</taxon>
        <taxon>Bacillota</taxon>
        <taxon>Bacilli</taxon>
        <taxon>Lactobacillales</taxon>
        <taxon>Carnobacteriaceae</taxon>
        <taxon>Trichococcus</taxon>
    </lineage>
</organism>
<feature type="transmembrane region" description="Helical" evidence="6">
    <location>
        <begin position="311"/>
        <end position="333"/>
    </location>
</feature>
<dbReference type="InterPro" id="IPR030191">
    <property type="entry name" value="CodB"/>
</dbReference>
<dbReference type="Proteomes" id="UP000242754">
    <property type="component" value="Unassembled WGS sequence"/>
</dbReference>
<dbReference type="GO" id="GO:0015209">
    <property type="term" value="F:cytosine transmembrane transporter activity"/>
    <property type="evidence" value="ECO:0007669"/>
    <property type="project" value="InterPro"/>
</dbReference>
<evidence type="ECO:0000313" key="7">
    <source>
        <dbReference type="EMBL" id="CZQ97516.1"/>
    </source>
</evidence>
<comment type="subcellular location">
    <subcellularLocation>
        <location evidence="1">Membrane</location>
        <topology evidence="1">Multi-pass membrane protein</topology>
    </subcellularLocation>
</comment>
<feature type="transmembrane region" description="Helical" evidence="6">
    <location>
        <begin position="116"/>
        <end position="135"/>
    </location>
</feature>
<dbReference type="InterPro" id="IPR012732">
    <property type="entry name" value="Thia_CytX"/>
</dbReference>
<feature type="transmembrane region" description="Helical" evidence="6">
    <location>
        <begin position="215"/>
        <end position="237"/>
    </location>
</feature>
<dbReference type="EMBL" id="FJNE01000007">
    <property type="protein sequence ID" value="CZQ97516.1"/>
    <property type="molecule type" value="Genomic_DNA"/>
</dbReference>
<dbReference type="RefSeq" id="WP_087033699.1">
    <property type="nucleotide sequence ID" value="NZ_FJNE01000007.1"/>
</dbReference>
<dbReference type="OrthoDB" id="9780088at2"/>
<feature type="transmembrane region" description="Helical" evidence="6">
    <location>
        <begin position="367"/>
        <end position="384"/>
    </location>
</feature>
<gene>
    <name evidence="7" type="ORF">Tpal_2136</name>
</gene>
<feature type="transmembrane region" description="Helical" evidence="6">
    <location>
        <begin position="243"/>
        <end position="267"/>
    </location>
</feature>
<accession>A0A143YU59</accession>
<feature type="transmembrane region" description="Helical" evidence="6">
    <location>
        <begin position="12"/>
        <end position="34"/>
    </location>
</feature>
<dbReference type="NCBIfam" id="TIGR02358">
    <property type="entry name" value="thia_cytX"/>
    <property type="match status" value="1"/>
</dbReference>
<dbReference type="GO" id="GO:0005886">
    <property type="term" value="C:plasma membrane"/>
    <property type="evidence" value="ECO:0007669"/>
    <property type="project" value="TreeGrafter"/>
</dbReference>
<feature type="transmembrane region" description="Helical" evidence="6">
    <location>
        <begin position="176"/>
        <end position="195"/>
    </location>
</feature>
<evidence type="ECO:0000256" key="1">
    <source>
        <dbReference type="ARBA" id="ARBA00004141"/>
    </source>
</evidence>
<dbReference type="AlphaFoldDB" id="A0A143YU59"/>
<proteinExistence type="inferred from homology"/>
<dbReference type="PANTHER" id="PTHR30569:SF0">
    <property type="entry name" value="CYTOSINE PERMEASE"/>
    <property type="match status" value="1"/>
</dbReference>
<keyword evidence="8" id="KW-1185">Reference proteome</keyword>
<feature type="transmembrane region" description="Helical" evidence="6">
    <location>
        <begin position="40"/>
        <end position="62"/>
    </location>
</feature>
<dbReference type="Gene3D" id="1.10.4160.10">
    <property type="entry name" value="Hydantoin permease"/>
    <property type="match status" value="1"/>
</dbReference>
<feature type="transmembrane region" description="Helical" evidence="6">
    <location>
        <begin position="345"/>
        <end position="361"/>
    </location>
</feature>
<keyword evidence="5 6" id="KW-0472">Membrane</keyword>